<protein>
    <recommendedName>
        <fullName evidence="2">Casein kinase substrate phosphoprotein PP28 domain-containing protein</fullName>
    </recommendedName>
</protein>
<comment type="caution">
    <text evidence="3">The sequence shown here is derived from an EMBL/GenBank/DDBJ whole genome shotgun (WGS) entry which is preliminary data.</text>
</comment>
<feature type="region of interest" description="Disordered" evidence="1">
    <location>
        <begin position="43"/>
        <end position="218"/>
    </location>
</feature>
<dbReference type="EMBL" id="JAACJN010000007">
    <property type="protein sequence ID" value="KAF5392128.1"/>
    <property type="molecule type" value="Genomic_DNA"/>
</dbReference>
<feature type="compositionally biased region" description="Basic and acidic residues" evidence="1">
    <location>
        <begin position="186"/>
        <end position="205"/>
    </location>
</feature>
<organism evidence="3 4">
    <name type="scientific">Collybiopsis confluens</name>
    <dbReference type="NCBI Taxonomy" id="2823264"/>
    <lineage>
        <taxon>Eukaryota</taxon>
        <taxon>Fungi</taxon>
        <taxon>Dikarya</taxon>
        <taxon>Basidiomycota</taxon>
        <taxon>Agaricomycotina</taxon>
        <taxon>Agaricomycetes</taxon>
        <taxon>Agaricomycetidae</taxon>
        <taxon>Agaricales</taxon>
        <taxon>Marasmiineae</taxon>
        <taxon>Omphalotaceae</taxon>
        <taxon>Collybiopsis</taxon>
    </lineage>
</organism>
<evidence type="ECO:0000313" key="3">
    <source>
        <dbReference type="EMBL" id="KAF5392128.1"/>
    </source>
</evidence>
<feature type="domain" description="Casein kinase substrate phosphoprotein PP28" evidence="2">
    <location>
        <begin position="168"/>
        <end position="242"/>
    </location>
</feature>
<proteinExistence type="predicted"/>
<accession>A0A8H5HZ75</accession>
<dbReference type="PANTHER" id="PTHR22055">
    <property type="entry name" value="28 KDA HEAT- AND ACID-STABLE PHOSPHOPROTEIN PDGF-ASSOCIATED PROTEIN"/>
    <property type="match status" value="1"/>
</dbReference>
<feature type="compositionally biased region" description="Basic and acidic residues" evidence="1">
    <location>
        <begin position="48"/>
        <end position="60"/>
    </location>
</feature>
<dbReference type="AlphaFoldDB" id="A0A8H5HZ75"/>
<dbReference type="OrthoDB" id="21120at2759"/>
<name>A0A8H5HZ75_9AGAR</name>
<evidence type="ECO:0000259" key="2">
    <source>
        <dbReference type="Pfam" id="PF10252"/>
    </source>
</evidence>
<feature type="compositionally biased region" description="Acidic residues" evidence="1">
    <location>
        <begin position="156"/>
        <end position="165"/>
    </location>
</feature>
<keyword evidence="4" id="KW-1185">Reference proteome</keyword>
<feature type="region of interest" description="Disordered" evidence="1">
    <location>
        <begin position="237"/>
        <end position="256"/>
    </location>
</feature>
<sequence>MAGLSGSWFRSGIPTTYDSGGYVESFLVLFLALSINIISKRTQWPEEQSSRKAEVDEVKDGSSGNKNLELDANGTAVSKDKKRRDRNAEGDSDEDDDDEDDSEEEESEEEEDEEDEGTQQEAKPELSRTERKELKKKQTADKLKQKQKQSGGGGGSDDDSDDDSDLINPNHVKRQMNISDLNAPRELSRKEREAKEKKEAQDKYWKLHAAGKTDQAKSDLARLAKIRAERDAAAAKRKAEAEAKQAELDAKKAGKR</sequence>
<evidence type="ECO:0000256" key="1">
    <source>
        <dbReference type="SAM" id="MobiDB-lite"/>
    </source>
</evidence>
<dbReference type="InterPro" id="IPR019380">
    <property type="entry name" value="Casein_kinase_sb_PP28"/>
</dbReference>
<feature type="compositionally biased region" description="Acidic residues" evidence="1">
    <location>
        <begin position="90"/>
        <end position="118"/>
    </location>
</feature>
<dbReference type="Pfam" id="PF10252">
    <property type="entry name" value="PP28"/>
    <property type="match status" value="1"/>
</dbReference>
<gene>
    <name evidence="3" type="ORF">D9757_003197</name>
</gene>
<dbReference type="Proteomes" id="UP000518752">
    <property type="component" value="Unassembled WGS sequence"/>
</dbReference>
<reference evidence="3 4" key="1">
    <citation type="journal article" date="2020" name="ISME J.">
        <title>Uncovering the hidden diversity of litter-decomposition mechanisms in mushroom-forming fungi.</title>
        <authorList>
            <person name="Floudas D."/>
            <person name="Bentzer J."/>
            <person name="Ahren D."/>
            <person name="Johansson T."/>
            <person name="Persson P."/>
            <person name="Tunlid A."/>
        </authorList>
    </citation>
    <scope>NUCLEOTIDE SEQUENCE [LARGE SCALE GENOMIC DNA]</scope>
    <source>
        <strain evidence="3 4">CBS 406.79</strain>
    </source>
</reference>
<feature type="compositionally biased region" description="Basic and acidic residues" evidence="1">
    <location>
        <begin position="122"/>
        <end position="144"/>
    </location>
</feature>
<dbReference type="InterPro" id="IPR039876">
    <property type="entry name" value="HAP28"/>
</dbReference>
<evidence type="ECO:0000313" key="4">
    <source>
        <dbReference type="Proteomes" id="UP000518752"/>
    </source>
</evidence>